<dbReference type="Gene3D" id="2.60.40.1880">
    <property type="entry name" value="Invasion associated locus B (IalB) protein"/>
    <property type="match status" value="1"/>
</dbReference>
<protein>
    <submittedName>
        <fullName evidence="3">Invasion associated locus B family protein</fullName>
    </submittedName>
</protein>
<evidence type="ECO:0000313" key="4">
    <source>
        <dbReference type="Proteomes" id="UP000288071"/>
    </source>
</evidence>
<dbReference type="EMBL" id="SAVA01000012">
    <property type="protein sequence ID" value="RWR49261.1"/>
    <property type="molecule type" value="Genomic_DNA"/>
</dbReference>
<evidence type="ECO:0000313" key="3">
    <source>
        <dbReference type="EMBL" id="RWR49261.1"/>
    </source>
</evidence>
<dbReference type="Pfam" id="PF06776">
    <property type="entry name" value="IalB"/>
    <property type="match status" value="1"/>
</dbReference>
<accession>A0A443LJ91</accession>
<dbReference type="InterPro" id="IPR010642">
    <property type="entry name" value="Invasion_prot_B"/>
</dbReference>
<feature type="signal peptide" evidence="2">
    <location>
        <begin position="1"/>
        <end position="23"/>
    </location>
</feature>
<dbReference type="InterPro" id="IPR038696">
    <property type="entry name" value="IalB_sf"/>
</dbReference>
<feature type="compositionally biased region" description="Low complexity" evidence="1">
    <location>
        <begin position="30"/>
        <end position="66"/>
    </location>
</feature>
<name>A0A443LJ91_9RHOB</name>
<dbReference type="RefSeq" id="WP_128157531.1">
    <property type="nucleotide sequence ID" value="NZ_JBHSOM010000012.1"/>
</dbReference>
<comment type="caution">
    <text evidence="3">The sequence shown here is derived from an EMBL/GenBank/DDBJ whole genome shotgun (WGS) entry which is preliminary data.</text>
</comment>
<keyword evidence="4" id="KW-1185">Reference proteome</keyword>
<gene>
    <name evidence="3" type="ORF">EOW66_17180</name>
</gene>
<reference evidence="3 4" key="1">
    <citation type="submission" date="2019-01" db="EMBL/GenBank/DDBJ databases">
        <title>Sinorhodobacter populi sp. nov. isolated from the symptomatic bark tissue of Populus euramericana canker.</title>
        <authorList>
            <person name="Xu G."/>
        </authorList>
    </citation>
    <scope>NUCLEOTIDE SEQUENCE [LARGE SCALE GENOMIC DNA]</scope>
    <source>
        <strain evidence="3 4">CGMCC 1.12963</strain>
    </source>
</reference>
<evidence type="ECO:0000256" key="1">
    <source>
        <dbReference type="SAM" id="MobiDB-lite"/>
    </source>
</evidence>
<reference evidence="4" key="2">
    <citation type="submission" date="2019-01" db="EMBL/GenBank/DDBJ databases">
        <title>Sinorhodobacter populi sp. nov. isolated from the symptomatic bark tissue of Populus euramericana canker.</title>
        <authorList>
            <person name="Li Y."/>
        </authorList>
    </citation>
    <scope>NUCLEOTIDE SEQUENCE [LARGE SCALE GENOMIC DNA]</scope>
    <source>
        <strain evidence="4">CGMCC 1.12963</strain>
    </source>
</reference>
<sequence>MTELTKHLAIALVLGLAAPAAFAQDATATDGAATTPPAAEAPAATAPAAGDATAQTPAPAQAQAPAADKKPDGPGSTYIAKTFDDWSLQCVHTEDGNDPCQMYQLLKDEKGNNVADISLVALTGSAKAVAGATIMTPLETLLTQGVVLKIDTNEPRSYPFTFCAPVGCFARVGLTAEELATFKKGNKVSMTVVPVAAPDHPVTVAISLKGFTAAYEAVTKTSTATVVEPKKQ</sequence>
<evidence type="ECO:0000256" key="2">
    <source>
        <dbReference type="SAM" id="SignalP"/>
    </source>
</evidence>
<proteinExistence type="predicted"/>
<keyword evidence="2" id="KW-0732">Signal</keyword>
<feature type="region of interest" description="Disordered" evidence="1">
    <location>
        <begin position="30"/>
        <end position="75"/>
    </location>
</feature>
<dbReference type="Proteomes" id="UP000288071">
    <property type="component" value="Unassembled WGS sequence"/>
</dbReference>
<feature type="chain" id="PRO_5019475343" evidence="2">
    <location>
        <begin position="24"/>
        <end position="232"/>
    </location>
</feature>
<organism evidence="3 4">
    <name type="scientific">Paenirhodobacter huangdaonensis</name>
    <dbReference type="NCBI Taxonomy" id="2501515"/>
    <lineage>
        <taxon>Bacteria</taxon>
        <taxon>Pseudomonadati</taxon>
        <taxon>Pseudomonadota</taxon>
        <taxon>Alphaproteobacteria</taxon>
        <taxon>Rhodobacterales</taxon>
        <taxon>Rhodobacter group</taxon>
        <taxon>Paenirhodobacter</taxon>
    </lineage>
</organism>
<dbReference type="AlphaFoldDB" id="A0A443LJ91"/>